<dbReference type="GO" id="GO:0003779">
    <property type="term" value="F:actin binding"/>
    <property type="evidence" value="ECO:0007669"/>
    <property type="project" value="TreeGrafter"/>
</dbReference>
<protein>
    <recommendedName>
        <fullName evidence="7">Epidermal growth factor receptor kinase substrate 8-like protein 3</fullName>
    </recommendedName>
    <alternativeName>
        <fullName evidence="8">Epidermal growth factor receptor pathway substrate 8-related protein 3</fullName>
    </alternativeName>
</protein>
<proteinExistence type="inferred from homology"/>
<evidence type="ECO:0000256" key="3">
    <source>
        <dbReference type="ARBA" id="ARBA00022443"/>
    </source>
</evidence>
<dbReference type="GO" id="GO:0031982">
    <property type="term" value="C:vesicle"/>
    <property type="evidence" value="ECO:0007669"/>
    <property type="project" value="TreeGrafter"/>
</dbReference>
<evidence type="ECO:0000256" key="9">
    <source>
        <dbReference type="PROSITE-ProRule" id="PRU00192"/>
    </source>
</evidence>
<dbReference type="Pfam" id="PF00018">
    <property type="entry name" value="SH3_1"/>
    <property type="match status" value="1"/>
</dbReference>
<dbReference type="InterPro" id="IPR035462">
    <property type="entry name" value="Eps8_SH3"/>
</dbReference>
<dbReference type="FunFam" id="1.10.150.50:FF:000081">
    <property type="entry name" value="EPS8 like 3"/>
    <property type="match status" value="1"/>
</dbReference>
<dbReference type="AlphaFoldDB" id="A0A4W2FV99"/>
<dbReference type="CDD" id="cd11764">
    <property type="entry name" value="SH3_Eps8"/>
    <property type="match status" value="1"/>
</dbReference>
<feature type="region of interest" description="Disordered" evidence="10">
    <location>
        <begin position="508"/>
        <end position="527"/>
    </location>
</feature>
<dbReference type="InterPro" id="IPR055093">
    <property type="entry name" value="EPS8_2nd"/>
</dbReference>
<keyword evidence="5" id="KW-0597">Phosphoprotein</keyword>
<keyword evidence="4" id="KW-0963">Cytoplasm</keyword>
<feature type="region of interest" description="Disordered" evidence="10">
    <location>
        <begin position="148"/>
        <end position="215"/>
    </location>
</feature>
<dbReference type="Pfam" id="PF22975">
    <property type="entry name" value="EPS8_2nd"/>
    <property type="match status" value="1"/>
</dbReference>
<gene>
    <name evidence="12" type="primary">EPS8L3</name>
</gene>
<comment type="similarity">
    <text evidence="2">Belongs to the EPS8 family.</text>
</comment>
<comment type="subunit">
    <text evidence="6">Interacts with ABI1. Part of a complex that contains SOS1, ABI1 and EPS8L2. Interacts with FASLG.</text>
</comment>
<dbReference type="PANTHER" id="PTHR12287">
    <property type="entry name" value="EPIDERMAL GROWTH FACTOR RECEPTOR KINASE SUBSTRATE EPS8-RELATED PROTEIN"/>
    <property type="match status" value="1"/>
</dbReference>
<dbReference type="GO" id="GO:0032587">
    <property type="term" value="C:ruffle membrane"/>
    <property type="evidence" value="ECO:0007669"/>
    <property type="project" value="TreeGrafter"/>
</dbReference>
<evidence type="ECO:0000259" key="11">
    <source>
        <dbReference type="PROSITE" id="PS50002"/>
    </source>
</evidence>
<keyword evidence="13" id="KW-1185">Reference proteome</keyword>
<dbReference type="FunFam" id="2.30.29.30:FF:000293">
    <property type="entry name" value="EPS8 like 3"/>
    <property type="match status" value="1"/>
</dbReference>
<evidence type="ECO:0000256" key="6">
    <source>
        <dbReference type="ARBA" id="ARBA00063647"/>
    </source>
</evidence>
<reference evidence="13 14" key="1">
    <citation type="submission" date="2018-11" db="EMBL/GenBank/DDBJ databases">
        <title>Haplotype-resolved cattle genomes.</title>
        <authorList>
            <person name="Low W.Y."/>
            <person name="Tearle R."/>
            <person name="Bickhart D.M."/>
            <person name="Rosen B.D."/>
            <person name="Koren S."/>
            <person name="Rhie A."/>
            <person name="Hiendleder S."/>
            <person name="Phillippy A.M."/>
            <person name="Smith T.P.L."/>
            <person name="Williams J.L."/>
        </authorList>
    </citation>
    <scope>NUCLEOTIDE SEQUENCE [LARGE SCALE GENOMIC DNA]</scope>
</reference>
<dbReference type="InterPro" id="IPR036028">
    <property type="entry name" value="SH3-like_dom_sf"/>
</dbReference>
<evidence type="ECO:0000313" key="12">
    <source>
        <dbReference type="Ensembl" id="ENSBIXP00005009636.1"/>
    </source>
</evidence>
<dbReference type="PANTHER" id="PTHR12287:SF22">
    <property type="entry name" value="EPIDERMAL GROWTH FACTOR RECEPTOR KINASE SUBSTRATE 8-LIKE PROTEIN 3"/>
    <property type="match status" value="1"/>
</dbReference>
<dbReference type="Proteomes" id="UP000429181">
    <property type="component" value="Chromosome 3"/>
</dbReference>
<dbReference type="Pfam" id="PF08416">
    <property type="entry name" value="PTB"/>
    <property type="match status" value="1"/>
</dbReference>
<evidence type="ECO:0000256" key="7">
    <source>
        <dbReference type="ARBA" id="ARBA00067144"/>
    </source>
</evidence>
<dbReference type="Pfam" id="PF18016">
    <property type="entry name" value="SAM_3"/>
    <property type="match status" value="1"/>
</dbReference>
<dbReference type="SUPFAM" id="SSF50729">
    <property type="entry name" value="PH domain-like"/>
    <property type="match status" value="1"/>
</dbReference>
<comment type="subcellular location">
    <subcellularLocation>
        <location evidence="1">Cytoplasm</location>
    </subcellularLocation>
</comment>
<dbReference type="InterPro" id="IPR013761">
    <property type="entry name" value="SAM/pointed_sf"/>
</dbReference>
<dbReference type="SMART" id="SM00326">
    <property type="entry name" value="SH3"/>
    <property type="match status" value="1"/>
</dbReference>
<dbReference type="GO" id="GO:0042634">
    <property type="term" value="P:regulation of hair cycle"/>
    <property type="evidence" value="ECO:0007669"/>
    <property type="project" value="Ensembl"/>
</dbReference>
<dbReference type="InterPro" id="IPR039801">
    <property type="entry name" value="EPS8-like"/>
</dbReference>
<dbReference type="Gene3D" id="2.30.30.40">
    <property type="entry name" value="SH3 Domains"/>
    <property type="match status" value="1"/>
</dbReference>
<dbReference type="FunFam" id="2.30.30.40:FF:000195">
    <property type="entry name" value="epidermal growth factor receptor kinase substrate 8-like protein 3"/>
    <property type="match status" value="1"/>
</dbReference>
<dbReference type="PROSITE" id="PS50002">
    <property type="entry name" value="SH3"/>
    <property type="match status" value="1"/>
</dbReference>
<dbReference type="InterPro" id="IPR011993">
    <property type="entry name" value="PH-like_dom_sf"/>
</dbReference>
<name>A0A4W2FV99_BOBOX</name>
<evidence type="ECO:0000313" key="14">
    <source>
        <dbReference type="Proteomes" id="UP000429181"/>
    </source>
</evidence>
<dbReference type="GO" id="GO:0005085">
    <property type="term" value="F:guanyl-nucleotide exchange factor activity"/>
    <property type="evidence" value="ECO:0007669"/>
    <property type="project" value="Ensembl"/>
</dbReference>
<dbReference type="Ensembl" id="ENSBIXT00000034017.1">
    <property type="protein sequence ID" value="ENSBIXP00000039565.1"/>
    <property type="gene ID" value="ENSBIXG00000023469.1"/>
</dbReference>
<dbReference type="InterPro" id="IPR041418">
    <property type="entry name" value="SAM_3"/>
</dbReference>
<dbReference type="InterPro" id="IPR033928">
    <property type="entry name" value="EPS8_PTB"/>
</dbReference>
<evidence type="ECO:0000256" key="2">
    <source>
        <dbReference type="ARBA" id="ARBA00006197"/>
    </source>
</evidence>
<dbReference type="SUPFAM" id="SSF50044">
    <property type="entry name" value="SH3-domain"/>
    <property type="match status" value="1"/>
</dbReference>
<dbReference type="GO" id="GO:1900029">
    <property type="term" value="P:positive regulation of ruffle assembly"/>
    <property type="evidence" value="ECO:0007669"/>
    <property type="project" value="TreeGrafter"/>
</dbReference>
<dbReference type="InterPro" id="IPR013625">
    <property type="entry name" value="PTB"/>
</dbReference>
<evidence type="ECO:0000313" key="13">
    <source>
        <dbReference type="Proteomes" id="UP000314981"/>
    </source>
</evidence>
<feature type="domain" description="SH3" evidence="11">
    <location>
        <begin position="449"/>
        <end position="508"/>
    </location>
</feature>
<evidence type="ECO:0000256" key="1">
    <source>
        <dbReference type="ARBA" id="ARBA00004496"/>
    </source>
</evidence>
<dbReference type="InterPro" id="IPR001452">
    <property type="entry name" value="SH3_domain"/>
</dbReference>
<reference evidence="12" key="2">
    <citation type="submission" date="2025-05" db="UniProtKB">
        <authorList>
            <consortium name="Ensembl"/>
        </authorList>
    </citation>
    <scope>IDENTIFICATION</scope>
</reference>
<dbReference type="STRING" id="30522.A0A4W2FV99"/>
<dbReference type="Proteomes" id="UP000314981">
    <property type="component" value="Chromosome 3"/>
</dbReference>
<dbReference type="GO" id="GO:0007266">
    <property type="term" value="P:Rho protein signal transduction"/>
    <property type="evidence" value="ECO:0007669"/>
    <property type="project" value="TreeGrafter"/>
</dbReference>
<organism evidence="12 14">
    <name type="scientific">Bos indicus x Bos taurus</name>
    <name type="common">Hybrid cattle</name>
    <dbReference type="NCBI Taxonomy" id="30522"/>
    <lineage>
        <taxon>Eukaryota</taxon>
        <taxon>Metazoa</taxon>
        <taxon>Chordata</taxon>
        <taxon>Craniata</taxon>
        <taxon>Vertebrata</taxon>
        <taxon>Euteleostomi</taxon>
        <taxon>Mammalia</taxon>
        <taxon>Eutheria</taxon>
        <taxon>Laurasiatheria</taxon>
        <taxon>Artiodactyla</taxon>
        <taxon>Ruminantia</taxon>
        <taxon>Pecora</taxon>
        <taxon>Bovidae</taxon>
        <taxon>Bovinae</taxon>
        <taxon>Bos</taxon>
    </lineage>
</organism>
<dbReference type="Gene3D" id="1.10.150.50">
    <property type="entry name" value="Transcription Factor, Ets-1"/>
    <property type="match status" value="1"/>
</dbReference>
<dbReference type="Ensembl" id="ENSBIXT00005017709.1">
    <property type="protein sequence ID" value="ENSBIXP00005009636.1"/>
    <property type="gene ID" value="ENSBIXG00005001977.1"/>
</dbReference>
<evidence type="ECO:0000256" key="10">
    <source>
        <dbReference type="SAM" id="MobiDB-lite"/>
    </source>
</evidence>
<keyword evidence="3 9" id="KW-0728">SH3 domain</keyword>
<sequence>MSRPSSRAIYLHRKEYLQKIALEPTHLQHRVEHLMTCKLGTQRIQEPKDALQKLQEMDAQGRVWSQDLLLQVRDGWLQLLDIETKEELESYRLDRIKVMDVALNTGSYNSVLSITVQDSDLRSTSTLLFQCQEVGAERLKTSLEKALEEEVEQSRPQLGALRPDQDRWRGSSLERPLPKEQARPLEWGPPPEQHYLMSPEHNTPPPSPRPLPHRTSIREPSIFLLSPSRRSPSPEDPKWDKEVLDHVLRDIELFVGKLDEAQSKTSRKKKNHRKKKKKNKEEITEVHYIDCFQKIKYSFNLLGRLATRLQDTSAPEFVHIIFKILDSIQTQCPESDLAARVISPLLTTKAIELLQSCLSPSENNLWEGLGTAWTTSQANWTGSEPLPYKPTFYDGWQLPETSYQALSSYQDPTSIRRESPRLRSTSHFAQEETHNHGPSPVPSRPGSVKPALKMQVLYEFEARNPQELTVVQGEVLEVLDQSKRWWLVKNAMGRSGYIPSNILEPLESGAPRSQSESPTRGPMLRLSSRPEEVTAWLQAENFSTVTVKTLGSMTGSQLLHMRPGELQMLCPQEGPRVLARLEAVRRTLGMSP</sequence>
<evidence type="ECO:0000256" key="8">
    <source>
        <dbReference type="ARBA" id="ARBA00077700"/>
    </source>
</evidence>
<feature type="region of interest" description="Disordered" evidence="10">
    <location>
        <begin position="427"/>
        <end position="448"/>
    </location>
</feature>
<dbReference type="CDD" id="cd01210">
    <property type="entry name" value="PTB_EPS8"/>
    <property type="match status" value="1"/>
</dbReference>
<dbReference type="Gene3D" id="2.30.29.30">
    <property type="entry name" value="Pleckstrin-homology domain (PH domain)/Phosphotyrosine-binding domain (PTB)"/>
    <property type="match status" value="1"/>
</dbReference>
<dbReference type="GO" id="GO:0035023">
    <property type="term" value="P:regulation of Rho protein signal transduction"/>
    <property type="evidence" value="ECO:0007669"/>
    <property type="project" value="TreeGrafter"/>
</dbReference>
<dbReference type="OMA" id="WTGNEPP"/>
<dbReference type="GO" id="GO:0005737">
    <property type="term" value="C:cytoplasm"/>
    <property type="evidence" value="ECO:0007669"/>
    <property type="project" value="UniProtKB-SubCell"/>
</dbReference>
<accession>A0A4W2FV99</accession>
<evidence type="ECO:0000256" key="4">
    <source>
        <dbReference type="ARBA" id="ARBA00022490"/>
    </source>
</evidence>
<evidence type="ECO:0000256" key="5">
    <source>
        <dbReference type="ARBA" id="ARBA00022553"/>
    </source>
</evidence>
<dbReference type="GeneTree" id="ENSGT00940000158169"/>